<keyword evidence="1" id="KW-0472">Membrane</keyword>
<gene>
    <name evidence="2" type="ORF">METZ01_LOCUS193995</name>
</gene>
<accession>A0A382DTS1</accession>
<feature type="transmembrane region" description="Helical" evidence="1">
    <location>
        <begin position="42"/>
        <end position="63"/>
    </location>
</feature>
<reference evidence="2" key="1">
    <citation type="submission" date="2018-05" db="EMBL/GenBank/DDBJ databases">
        <authorList>
            <person name="Lanie J.A."/>
            <person name="Ng W.-L."/>
            <person name="Kazmierczak K.M."/>
            <person name="Andrzejewski T.M."/>
            <person name="Davidsen T.M."/>
            <person name="Wayne K.J."/>
            <person name="Tettelin H."/>
            <person name="Glass J.I."/>
            <person name="Rusch D."/>
            <person name="Podicherti R."/>
            <person name="Tsui H.-C.T."/>
            <person name="Winkler M.E."/>
        </authorList>
    </citation>
    <scope>NUCLEOTIDE SEQUENCE</scope>
</reference>
<organism evidence="2">
    <name type="scientific">marine metagenome</name>
    <dbReference type="NCBI Taxonomy" id="408172"/>
    <lineage>
        <taxon>unclassified sequences</taxon>
        <taxon>metagenomes</taxon>
        <taxon>ecological metagenomes</taxon>
    </lineage>
</organism>
<evidence type="ECO:0000256" key="1">
    <source>
        <dbReference type="SAM" id="Phobius"/>
    </source>
</evidence>
<keyword evidence="1" id="KW-0812">Transmembrane</keyword>
<evidence type="ECO:0008006" key="3">
    <source>
        <dbReference type="Google" id="ProtNLM"/>
    </source>
</evidence>
<feature type="transmembrane region" description="Helical" evidence="1">
    <location>
        <begin position="6"/>
        <end position="30"/>
    </location>
</feature>
<dbReference type="EMBL" id="UINC01040781">
    <property type="protein sequence ID" value="SVB41141.1"/>
    <property type="molecule type" value="Genomic_DNA"/>
</dbReference>
<sequence length="123" mass="14110">MDITLLLVLFGLMAYTIDGLLWGLAGNILFRYIGGNQDKWPVGAFFTWLAYFIWDEIFVNNIMGKVGLSFDNQEVIDFIGEDIFSFDLFDITISIAVIFGGFKITQQIIDNVFFNNQNKEIME</sequence>
<dbReference type="AlphaFoldDB" id="A0A382DTS1"/>
<proteinExistence type="predicted"/>
<protein>
    <recommendedName>
        <fullName evidence="3">Lycopene cyclase domain-containing protein</fullName>
    </recommendedName>
</protein>
<keyword evidence="1" id="KW-1133">Transmembrane helix</keyword>
<name>A0A382DTS1_9ZZZZ</name>
<evidence type="ECO:0000313" key="2">
    <source>
        <dbReference type="EMBL" id="SVB41141.1"/>
    </source>
</evidence>